<sequence>MRHGFFLFLILTRSICLNPILGPLILCISKPLTTICVSNTA</sequence>
<name>A0A0E9V6B9_ANGAN</name>
<reference evidence="1" key="2">
    <citation type="journal article" date="2015" name="Fish Shellfish Immunol.">
        <title>Early steps in the European eel (Anguilla anguilla)-Vibrio vulnificus interaction in the gills: Role of the RtxA13 toxin.</title>
        <authorList>
            <person name="Callol A."/>
            <person name="Pajuelo D."/>
            <person name="Ebbesson L."/>
            <person name="Teles M."/>
            <person name="MacKenzie S."/>
            <person name="Amaro C."/>
        </authorList>
    </citation>
    <scope>NUCLEOTIDE SEQUENCE</scope>
</reference>
<accession>A0A0E9V6B9</accession>
<dbReference type="AlphaFoldDB" id="A0A0E9V6B9"/>
<organism evidence="1">
    <name type="scientific">Anguilla anguilla</name>
    <name type="common">European freshwater eel</name>
    <name type="synonym">Muraena anguilla</name>
    <dbReference type="NCBI Taxonomy" id="7936"/>
    <lineage>
        <taxon>Eukaryota</taxon>
        <taxon>Metazoa</taxon>
        <taxon>Chordata</taxon>
        <taxon>Craniata</taxon>
        <taxon>Vertebrata</taxon>
        <taxon>Euteleostomi</taxon>
        <taxon>Actinopterygii</taxon>
        <taxon>Neopterygii</taxon>
        <taxon>Teleostei</taxon>
        <taxon>Anguilliformes</taxon>
        <taxon>Anguillidae</taxon>
        <taxon>Anguilla</taxon>
    </lineage>
</organism>
<protein>
    <submittedName>
        <fullName evidence="1">Uncharacterized protein</fullName>
    </submittedName>
</protein>
<proteinExistence type="predicted"/>
<evidence type="ECO:0000313" key="1">
    <source>
        <dbReference type="EMBL" id="JAH73674.1"/>
    </source>
</evidence>
<reference evidence="1" key="1">
    <citation type="submission" date="2014-11" db="EMBL/GenBank/DDBJ databases">
        <authorList>
            <person name="Amaro Gonzalez C."/>
        </authorList>
    </citation>
    <scope>NUCLEOTIDE SEQUENCE</scope>
</reference>
<dbReference type="EMBL" id="GBXM01034903">
    <property type="protein sequence ID" value="JAH73674.1"/>
    <property type="molecule type" value="Transcribed_RNA"/>
</dbReference>